<sequence>MLKKVLAVGAVVAGFSGLVLAGPAQAGGRDPWPSNTNQTNSSVIGDSANVCGNSLIDYVAVNVLTLSPSTGNSDKDTDCGNKVTQNNDND</sequence>
<proteinExistence type="predicted"/>
<name>A0A840PNW5_9ACTN</name>
<feature type="chain" id="PRO_5039072905" evidence="2">
    <location>
        <begin position="22"/>
        <end position="90"/>
    </location>
</feature>
<protein>
    <submittedName>
        <fullName evidence="3">Multisubunit Na+/H+ antiporter MnhB subunit</fullName>
    </submittedName>
</protein>
<evidence type="ECO:0000256" key="2">
    <source>
        <dbReference type="SAM" id="SignalP"/>
    </source>
</evidence>
<dbReference type="AlphaFoldDB" id="A0A840PNW5"/>
<dbReference type="RefSeq" id="WP_185056218.1">
    <property type="nucleotide sequence ID" value="NZ_BAABIX010000029.1"/>
</dbReference>
<feature type="region of interest" description="Disordered" evidence="1">
    <location>
        <begin position="67"/>
        <end position="90"/>
    </location>
</feature>
<gene>
    <name evidence="3" type="ORF">HNP84_009153</name>
</gene>
<comment type="caution">
    <text evidence="3">The sequence shown here is derived from an EMBL/GenBank/DDBJ whole genome shotgun (WGS) entry which is preliminary data.</text>
</comment>
<accession>A0A840PNW5</accession>
<dbReference type="EMBL" id="JACHGN010000029">
    <property type="protein sequence ID" value="MBB5139390.1"/>
    <property type="molecule type" value="Genomic_DNA"/>
</dbReference>
<evidence type="ECO:0000313" key="3">
    <source>
        <dbReference type="EMBL" id="MBB5139390.1"/>
    </source>
</evidence>
<dbReference type="Proteomes" id="UP000578449">
    <property type="component" value="Unassembled WGS sequence"/>
</dbReference>
<organism evidence="3 4">
    <name type="scientific">Thermocatellispora tengchongensis</name>
    <dbReference type="NCBI Taxonomy" id="1073253"/>
    <lineage>
        <taxon>Bacteria</taxon>
        <taxon>Bacillati</taxon>
        <taxon>Actinomycetota</taxon>
        <taxon>Actinomycetes</taxon>
        <taxon>Streptosporangiales</taxon>
        <taxon>Streptosporangiaceae</taxon>
        <taxon>Thermocatellispora</taxon>
    </lineage>
</organism>
<evidence type="ECO:0000313" key="4">
    <source>
        <dbReference type="Proteomes" id="UP000578449"/>
    </source>
</evidence>
<reference evidence="3 4" key="1">
    <citation type="submission" date="2020-08" db="EMBL/GenBank/DDBJ databases">
        <title>Genomic Encyclopedia of Type Strains, Phase IV (KMG-IV): sequencing the most valuable type-strain genomes for metagenomic binning, comparative biology and taxonomic classification.</title>
        <authorList>
            <person name="Goeker M."/>
        </authorList>
    </citation>
    <scope>NUCLEOTIDE SEQUENCE [LARGE SCALE GENOMIC DNA]</scope>
    <source>
        <strain evidence="3 4">DSM 45615</strain>
    </source>
</reference>
<evidence type="ECO:0000256" key="1">
    <source>
        <dbReference type="SAM" id="MobiDB-lite"/>
    </source>
</evidence>
<feature type="signal peptide" evidence="2">
    <location>
        <begin position="1"/>
        <end position="21"/>
    </location>
</feature>
<keyword evidence="2" id="KW-0732">Signal</keyword>
<keyword evidence="4" id="KW-1185">Reference proteome</keyword>